<protein>
    <recommendedName>
        <fullName evidence="3">Integrase</fullName>
    </recommendedName>
</protein>
<evidence type="ECO:0000313" key="2">
    <source>
        <dbReference type="Proteomes" id="UP000515377"/>
    </source>
</evidence>
<evidence type="ECO:0008006" key="3">
    <source>
        <dbReference type="Google" id="ProtNLM"/>
    </source>
</evidence>
<gene>
    <name evidence="1" type="ORF">H3V42_13210</name>
</gene>
<sequence>MLGHAELSTAQIYTQINIRMLKQIHSATHPGRPIATACQHGDTGEAHALLAALDAEADDDKE</sequence>
<reference evidence="1 2" key="1">
    <citation type="submission" date="2020-07" db="EMBL/GenBank/DDBJ databases">
        <title>Whole genome sequence of Sphingobium yanoikuyae A3.</title>
        <authorList>
            <person name="Han S.-S."/>
        </authorList>
    </citation>
    <scope>NUCLEOTIDE SEQUENCE [LARGE SCALE GENOMIC DNA]</scope>
    <source>
        <strain evidence="1 2">A3</strain>
    </source>
</reference>
<dbReference type="EMBL" id="CP060122">
    <property type="protein sequence ID" value="QNG48410.1"/>
    <property type="molecule type" value="Genomic_DNA"/>
</dbReference>
<organism evidence="1 2">
    <name type="scientific">Sphingobium yanoikuyae</name>
    <name type="common">Sphingomonas yanoikuyae</name>
    <dbReference type="NCBI Taxonomy" id="13690"/>
    <lineage>
        <taxon>Bacteria</taxon>
        <taxon>Pseudomonadati</taxon>
        <taxon>Pseudomonadota</taxon>
        <taxon>Alphaproteobacteria</taxon>
        <taxon>Sphingomonadales</taxon>
        <taxon>Sphingomonadaceae</taxon>
        <taxon>Sphingobium</taxon>
    </lineage>
</organism>
<dbReference type="AlphaFoldDB" id="A0A9X7UE47"/>
<dbReference type="RefSeq" id="WP_069335911.1">
    <property type="nucleotide sequence ID" value="NZ_LVJD01000046.1"/>
</dbReference>
<evidence type="ECO:0000313" key="1">
    <source>
        <dbReference type="EMBL" id="QNG48410.1"/>
    </source>
</evidence>
<proteinExistence type="predicted"/>
<dbReference type="Proteomes" id="UP000515377">
    <property type="component" value="Chromosome"/>
</dbReference>
<name>A0A9X7UE47_SPHYA</name>
<accession>A0A9X7UE47</accession>